<keyword evidence="4" id="KW-0456">Lyase</keyword>
<keyword evidence="3" id="KW-0862">Zinc</keyword>
<name>A0A5C5GBZ6_9RHOB</name>
<dbReference type="OrthoDB" id="9807246at2"/>
<feature type="domain" description="CENP-V/GFA" evidence="5">
    <location>
        <begin position="5"/>
        <end position="119"/>
    </location>
</feature>
<evidence type="ECO:0000256" key="4">
    <source>
        <dbReference type="ARBA" id="ARBA00023239"/>
    </source>
</evidence>
<keyword evidence="7" id="KW-1185">Reference proteome</keyword>
<gene>
    <name evidence="6" type="ORF">FHY64_15950</name>
</gene>
<dbReference type="SUPFAM" id="SSF51316">
    <property type="entry name" value="Mss4-like"/>
    <property type="match status" value="1"/>
</dbReference>
<protein>
    <submittedName>
        <fullName evidence="6">GFA family protein</fullName>
    </submittedName>
</protein>
<keyword evidence="2" id="KW-0479">Metal-binding</keyword>
<accession>A0A5C5GBZ6</accession>
<evidence type="ECO:0000313" key="7">
    <source>
        <dbReference type="Proteomes" id="UP000314011"/>
    </source>
</evidence>
<dbReference type="InterPro" id="IPR011057">
    <property type="entry name" value="Mss4-like_sf"/>
</dbReference>
<dbReference type="PANTHER" id="PTHR33337:SF40">
    <property type="entry name" value="CENP-V_GFA DOMAIN-CONTAINING PROTEIN-RELATED"/>
    <property type="match status" value="1"/>
</dbReference>
<comment type="similarity">
    <text evidence="1">Belongs to the Gfa family.</text>
</comment>
<dbReference type="AlphaFoldDB" id="A0A5C5GBZ6"/>
<dbReference type="GO" id="GO:0016846">
    <property type="term" value="F:carbon-sulfur lyase activity"/>
    <property type="evidence" value="ECO:0007669"/>
    <property type="project" value="InterPro"/>
</dbReference>
<dbReference type="EMBL" id="VFFF01000002">
    <property type="protein sequence ID" value="TNY31502.1"/>
    <property type="molecule type" value="Genomic_DNA"/>
</dbReference>
<sequence>MAAKLKGQCYCRAVTYEVEDAFRYAMICHCKDCQRTTGSVNKPFGGVPVAEFEVTEGKGALAVYGDARNHNAFCGHCGSLLYSLVRDGEWVHVTYGTLLDTPSQLPTDHIFARSRAAWEVIGDDLPQHDTFPGAEARD</sequence>
<proteinExistence type="inferred from homology"/>
<dbReference type="PROSITE" id="PS51891">
    <property type="entry name" value="CENP_V_GFA"/>
    <property type="match status" value="1"/>
</dbReference>
<evidence type="ECO:0000256" key="1">
    <source>
        <dbReference type="ARBA" id="ARBA00005495"/>
    </source>
</evidence>
<dbReference type="RefSeq" id="WP_140196545.1">
    <property type="nucleotide sequence ID" value="NZ_CP065915.1"/>
</dbReference>
<comment type="caution">
    <text evidence="6">The sequence shown here is derived from an EMBL/GenBank/DDBJ whole genome shotgun (WGS) entry which is preliminary data.</text>
</comment>
<evidence type="ECO:0000313" key="6">
    <source>
        <dbReference type="EMBL" id="TNY31502.1"/>
    </source>
</evidence>
<organism evidence="6 7">
    <name type="scientific">Pelagovum pacificum</name>
    <dbReference type="NCBI Taxonomy" id="2588711"/>
    <lineage>
        <taxon>Bacteria</taxon>
        <taxon>Pseudomonadati</taxon>
        <taxon>Pseudomonadota</taxon>
        <taxon>Alphaproteobacteria</taxon>
        <taxon>Rhodobacterales</taxon>
        <taxon>Paracoccaceae</taxon>
        <taxon>Pelagovum</taxon>
    </lineage>
</organism>
<dbReference type="Pfam" id="PF04828">
    <property type="entry name" value="GFA"/>
    <property type="match status" value="1"/>
</dbReference>
<dbReference type="Gene3D" id="3.90.1590.10">
    <property type="entry name" value="glutathione-dependent formaldehyde- activating enzyme (gfa)"/>
    <property type="match status" value="1"/>
</dbReference>
<evidence type="ECO:0000256" key="3">
    <source>
        <dbReference type="ARBA" id="ARBA00022833"/>
    </source>
</evidence>
<dbReference type="GO" id="GO:0046872">
    <property type="term" value="F:metal ion binding"/>
    <property type="evidence" value="ECO:0007669"/>
    <property type="project" value="UniProtKB-KW"/>
</dbReference>
<evidence type="ECO:0000259" key="5">
    <source>
        <dbReference type="PROSITE" id="PS51891"/>
    </source>
</evidence>
<reference evidence="6 7" key="1">
    <citation type="submission" date="2019-06" db="EMBL/GenBank/DDBJ databases">
        <title>Genome of new Rhodobacteraceae sp. SM1903.</title>
        <authorList>
            <person name="Ren X."/>
        </authorList>
    </citation>
    <scope>NUCLEOTIDE SEQUENCE [LARGE SCALE GENOMIC DNA]</scope>
    <source>
        <strain evidence="6 7">SM1903</strain>
    </source>
</reference>
<dbReference type="PANTHER" id="PTHR33337">
    <property type="entry name" value="GFA DOMAIN-CONTAINING PROTEIN"/>
    <property type="match status" value="1"/>
</dbReference>
<dbReference type="InterPro" id="IPR006913">
    <property type="entry name" value="CENP-V/GFA"/>
</dbReference>
<dbReference type="Proteomes" id="UP000314011">
    <property type="component" value="Unassembled WGS sequence"/>
</dbReference>
<evidence type="ECO:0000256" key="2">
    <source>
        <dbReference type="ARBA" id="ARBA00022723"/>
    </source>
</evidence>